<name>A0A923I8I3_9FIRM</name>
<dbReference type="Gene3D" id="3.40.50.2300">
    <property type="match status" value="2"/>
</dbReference>
<evidence type="ECO:0000256" key="1">
    <source>
        <dbReference type="ARBA" id="ARBA00004196"/>
    </source>
</evidence>
<evidence type="ECO:0000313" key="5">
    <source>
        <dbReference type="EMBL" id="MBC5581809.1"/>
    </source>
</evidence>
<dbReference type="CDD" id="cd01536">
    <property type="entry name" value="PBP1_ABC_sugar_binding-like"/>
    <property type="match status" value="1"/>
</dbReference>
<reference evidence="5" key="1">
    <citation type="submission" date="2020-08" db="EMBL/GenBank/DDBJ databases">
        <title>Genome public.</title>
        <authorList>
            <person name="Liu C."/>
            <person name="Sun Q."/>
        </authorList>
    </citation>
    <scope>NUCLEOTIDE SEQUENCE</scope>
    <source>
        <strain evidence="5">BX8</strain>
    </source>
</reference>
<proteinExistence type="inferred from homology"/>
<dbReference type="PROSITE" id="PS51257">
    <property type="entry name" value="PROKAR_LIPOPROTEIN"/>
    <property type="match status" value="1"/>
</dbReference>
<feature type="domain" description="Periplasmic binding protein" evidence="4">
    <location>
        <begin position="51"/>
        <end position="309"/>
    </location>
</feature>
<dbReference type="Pfam" id="PF13407">
    <property type="entry name" value="Peripla_BP_4"/>
    <property type="match status" value="1"/>
</dbReference>
<comment type="caution">
    <text evidence="5">The sequence shown here is derived from an EMBL/GenBank/DDBJ whole genome shotgun (WGS) entry which is preliminary data.</text>
</comment>
<keyword evidence="6" id="KW-1185">Reference proteome</keyword>
<dbReference type="SUPFAM" id="SSF53822">
    <property type="entry name" value="Periplasmic binding protein-like I"/>
    <property type="match status" value="1"/>
</dbReference>
<evidence type="ECO:0000313" key="6">
    <source>
        <dbReference type="Proteomes" id="UP000659630"/>
    </source>
</evidence>
<gene>
    <name evidence="5" type="ORF">H8S23_09845</name>
</gene>
<evidence type="ECO:0000256" key="2">
    <source>
        <dbReference type="ARBA" id="ARBA00007639"/>
    </source>
</evidence>
<dbReference type="AlphaFoldDB" id="A0A923I8I3"/>
<evidence type="ECO:0000256" key="3">
    <source>
        <dbReference type="SAM" id="SignalP"/>
    </source>
</evidence>
<dbReference type="InterPro" id="IPR050555">
    <property type="entry name" value="Bact_Solute-Bind_Prot2"/>
</dbReference>
<comment type="subcellular location">
    <subcellularLocation>
        <location evidence="1">Cell envelope</location>
    </subcellularLocation>
</comment>
<protein>
    <submittedName>
        <fullName evidence="5">Sugar ABC transporter substrate-binding protein</fullName>
    </submittedName>
</protein>
<dbReference type="GO" id="GO:0030246">
    <property type="term" value="F:carbohydrate binding"/>
    <property type="evidence" value="ECO:0007669"/>
    <property type="project" value="TreeGrafter"/>
</dbReference>
<organism evidence="5 6">
    <name type="scientific">Anaerofilum hominis</name>
    <dbReference type="NCBI Taxonomy" id="2763016"/>
    <lineage>
        <taxon>Bacteria</taxon>
        <taxon>Bacillati</taxon>
        <taxon>Bacillota</taxon>
        <taxon>Clostridia</taxon>
        <taxon>Eubacteriales</taxon>
        <taxon>Oscillospiraceae</taxon>
        <taxon>Anaerofilum</taxon>
    </lineage>
</organism>
<sequence>MKKVVALVLALAMSLSLVACGGSDSSSAAPSSGTPSSAASTAGKDLSDITVAYVCSELTNEIFAMQVEAMEAYAKEIGVNFVYKQTKDTGEKITACENYISSGVDAIICHVQDGPAMVDVVNEAHNAGVKFFAYDTDVEGADTFYGWDNYDYGYAIGTNAANWVNETFEKGDTVYAASCNHTANFLIIREQGYKAALEELCPDITVEWVAEGIGGNAANGVTAGENFLQTGKDINLVVGINDGGCLGVLEAFNAAGYGGDKVGIFAGDATNDALNAVKEGGIYRGTVTTGLVSLAPDFIDLAVKLAQGEAVDRENLGPTTLITAENVDEFM</sequence>
<feature type="signal peptide" evidence="3">
    <location>
        <begin position="1"/>
        <end position="21"/>
    </location>
</feature>
<accession>A0A923I8I3</accession>
<feature type="chain" id="PRO_5039478646" evidence="3">
    <location>
        <begin position="22"/>
        <end position="331"/>
    </location>
</feature>
<comment type="similarity">
    <text evidence="2">Belongs to the bacterial solute-binding protein 2 family.</text>
</comment>
<dbReference type="InterPro" id="IPR025997">
    <property type="entry name" value="SBP_2_dom"/>
</dbReference>
<dbReference type="PANTHER" id="PTHR30036">
    <property type="entry name" value="D-XYLOSE-BINDING PERIPLASMIC PROTEIN"/>
    <property type="match status" value="1"/>
</dbReference>
<keyword evidence="3" id="KW-0732">Signal</keyword>
<dbReference type="EMBL" id="JACONZ010000003">
    <property type="protein sequence ID" value="MBC5581809.1"/>
    <property type="molecule type" value="Genomic_DNA"/>
</dbReference>
<dbReference type="RefSeq" id="WP_186888171.1">
    <property type="nucleotide sequence ID" value="NZ_JACONZ010000003.1"/>
</dbReference>
<dbReference type="GO" id="GO:0030288">
    <property type="term" value="C:outer membrane-bounded periplasmic space"/>
    <property type="evidence" value="ECO:0007669"/>
    <property type="project" value="TreeGrafter"/>
</dbReference>
<dbReference type="Proteomes" id="UP000659630">
    <property type="component" value="Unassembled WGS sequence"/>
</dbReference>
<evidence type="ECO:0000259" key="4">
    <source>
        <dbReference type="Pfam" id="PF13407"/>
    </source>
</evidence>
<dbReference type="InterPro" id="IPR028082">
    <property type="entry name" value="Peripla_BP_I"/>
</dbReference>
<dbReference type="PANTHER" id="PTHR30036:SF7">
    <property type="entry name" value="ABC TRANSPORTER PERIPLASMIC-BINDING PROTEIN YPHF"/>
    <property type="match status" value="1"/>
</dbReference>